<evidence type="ECO:0000313" key="2">
    <source>
        <dbReference type="Proteomes" id="UP000326458"/>
    </source>
</evidence>
<accession>A0A5N3VBS1</accession>
<dbReference type="AlphaFoldDB" id="A0A5N3VBS1"/>
<organism evidence="1 2">
    <name type="scientific">Muntiacus muntjak</name>
    <name type="common">Barking deer</name>
    <name type="synonym">Indian muntjac</name>
    <dbReference type="NCBI Taxonomy" id="9888"/>
    <lineage>
        <taxon>Eukaryota</taxon>
        <taxon>Metazoa</taxon>
        <taxon>Chordata</taxon>
        <taxon>Craniata</taxon>
        <taxon>Vertebrata</taxon>
        <taxon>Euteleostomi</taxon>
        <taxon>Mammalia</taxon>
        <taxon>Eutheria</taxon>
        <taxon>Laurasiatheria</taxon>
        <taxon>Artiodactyla</taxon>
        <taxon>Ruminantia</taxon>
        <taxon>Pecora</taxon>
        <taxon>Cervidae</taxon>
        <taxon>Muntiacinae</taxon>
        <taxon>Muntiacus</taxon>
    </lineage>
</organism>
<protein>
    <submittedName>
        <fullName evidence="1">Uncharacterized protein</fullName>
    </submittedName>
</protein>
<gene>
    <name evidence="1" type="ORF">FD754_011385</name>
</gene>
<dbReference type="EMBL" id="VCEA01000002">
    <property type="protein sequence ID" value="KAB0346528.1"/>
    <property type="molecule type" value="Genomic_DNA"/>
</dbReference>
<name>A0A5N3VBS1_MUNMU</name>
<keyword evidence="2" id="KW-1185">Reference proteome</keyword>
<comment type="caution">
    <text evidence="1">The sequence shown here is derived from an EMBL/GenBank/DDBJ whole genome shotgun (WGS) entry which is preliminary data.</text>
</comment>
<sequence length="95" mass="10660">MADEEAEQERLSRGGGGCAAELQRLGERLQELERRLRESRVPAVEAAAEYCQQLCQPSLFGLPVERRRLCGPVLRSVSGLTLLFFFFGNKDTAFQ</sequence>
<dbReference type="Proteomes" id="UP000326458">
    <property type="component" value="Unassembled WGS sequence"/>
</dbReference>
<reference evidence="1 2" key="1">
    <citation type="submission" date="2019-06" db="EMBL/GenBank/DDBJ databases">
        <title>Discovery of a novel chromosome fission-fusion reversal in muntjac.</title>
        <authorList>
            <person name="Mudd A.B."/>
            <person name="Bredeson J.V."/>
            <person name="Baum R."/>
            <person name="Hockemeyer D."/>
            <person name="Rokhsar D.S."/>
        </authorList>
    </citation>
    <scope>NUCLEOTIDE SEQUENCE [LARGE SCALE GENOMIC DNA]</scope>
    <source>
        <strain evidence="1">UTSW_UCB_Mm</strain>
        <tissue evidence="1">Fibroblast cell line</tissue>
    </source>
</reference>
<proteinExistence type="predicted"/>
<evidence type="ECO:0000313" key="1">
    <source>
        <dbReference type="EMBL" id="KAB0346528.1"/>
    </source>
</evidence>